<dbReference type="Proteomes" id="UP001234178">
    <property type="component" value="Unassembled WGS sequence"/>
</dbReference>
<sequence length="103" mass="12309">MDVVVAVRQVPGERKGGFHYVTADNFIFHRYKRSAQSEYFRCRKYESFGCLARLRQTDHQYFKTGSEHNHENETEEIRKIAVVNECVKYRSDYSSFLRITYNV</sequence>
<dbReference type="InterPro" id="IPR007588">
    <property type="entry name" value="Znf_FLYWCH"/>
</dbReference>
<dbReference type="EMBL" id="JAOYFB010000037">
    <property type="protein sequence ID" value="KAK4024114.1"/>
    <property type="molecule type" value="Genomic_DNA"/>
</dbReference>
<keyword evidence="2" id="KW-0863">Zinc-finger</keyword>
<evidence type="ECO:0000256" key="1">
    <source>
        <dbReference type="ARBA" id="ARBA00022723"/>
    </source>
</evidence>
<evidence type="ECO:0000256" key="2">
    <source>
        <dbReference type="ARBA" id="ARBA00022771"/>
    </source>
</evidence>
<gene>
    <name evidence="5" type="ORF">OUZ56_009502</name>
</gene>
<reference evidence="5 6" key="1">
    <citation type="journal article" date="2023" name="Nucleic Acids Res.">
        <title>The hologenome of Daphnia magna reveals possible DNA methylation and microbiome-mediated evolution of the host genome.</title>
        <authorList>
            <person name="Chaturvedi A."/>
            <person name="Li X."/>
            <person name="Dhandapani V."/>
            <person name="Marshall H."/>
            <person name="Kissane S."/>
            <person name="Cuenca-Cambronero M."/>
            <person name="Asole G."/>
            <person name="Calvet F."/>
            <person name="Ruiz-Romero M."/>
            <person name="Marangio P."/>
            <person name="Guigo R."/>
            <person name="Rago D."/>
            <person name="Mirbahai L."/>
            <person name="Eastwood N."/>
            <person name="Colbourne J.K."/>
            <person name="Zhou J."/>
            <person name="Mallon E."/>
            <person name="Orsini L."/>
        </authorList>
    </citation>
    <scope>NUCLEOTIDE SEQUENCE [LARGE SCALE GENOMIC DNA]</scope>
    <source>
        <strain evidence="5">LRV0_1</strain>
    </source>
</reference>
<keyword evidence="3" id="KW-0862">Zinc</keyword>
<feature type="domain" description="FLYWCH-type" evidence="4">
    <location>
        <begin position="19"/>
        <end position="70"/>
    </location>
</feature>
<evidence type="ECO:0000259" key="4">
    <source>
        <dbReference type="Pfam" id="PF04500"/>
    </source>
</evidence>
<evidence type="ECO:0000256" key="3">
    <source>
        <dbReference type="ARBA" id="ARBA00022833"/>
    </source>
</evidence>
<organism evidence="5 6">
    <name type="scientific">Daphnia magna</name>
    <dbReference type="NCBI Taxonomy" id="35525"/>
    <lineage>
        <taxon>Eukaryota</taxon>
        <taxon>Metazoa</taxon>
        <taxon>Ecdysozoa</taxon>
        <taxon>Arthropoda</taxon>
        <taxon>Crustacea</taxon>
        <taxon>Branchiopoda</taxon>
        <taxon>Diplostraca</taxon>
        <taxon>Cladocera</taxon>
        <taxon>Anomopoda</taxon>
        <taxon>Daphniidae</taxon>
        <taxon>Daphnia</taxon>
    </lineage>
</organism>
<keyword evidence="1" id="KW-0479">Metal-binding</keyword>
<dbReference type="Pfam" id="PF04500">
    <property type="entry name" value="FLYWCH"/>
    <property type="match status" value="1"/>
</dbReference>
<dbReference type="Gene3D" id="2.20.25.240">
    <property type="match status" value="1"/>
</dbReference>
<evidence type="ECO:0000313" key="6">
    <source>
        <dbReference type="Proteomes" id="UP001234178"/>
    </source>
</evidence>
<name>A0ABR0AGB3_9CRUS</name>
<comment type="caution">
    <text evidence="5">The sequence shown here is derived from an EMBL/GenBank/DDBJ whole genome shotgun (WGS) entry which is preliminary data.</text>
</comment>
<protein>
    <recommendedName>
        <fullName evidence="4">FLYWCH-type domain-containing protein</fullName>
    </recommendedName>
</protein>
<accession>A0ABR0AGB3</accession>
<evidence type="ECO:0000313" key="5">
    <source>
        <dbReference type="EMBL" id="KAK4024114.1"/>
    </source>
</evidence>
<keyword evidence="6" id="KW-1185">Reference proteome</keyword>
<proteinExistence type="predicted"/>